<evidence type="ECO:0000259" key="2">
    <source>
        <dbReference type="Pfam" id="PF01170"/>
    </source>
</evidence>
<dbReference type="SUPFAM" id="SSF53335">
    <property type="entry name" value="S-adenosyl-L-methionine-dependent methyltransferases"/>
    <property type="match status" value="1"/>
</dbReference>
<feature type="compositionally biased region" description="Basic and acidic residues" evidence="1">
    <location>
        <begin position="15"/>
        <end position="26"/>
    </location>
</feature>
<protein>
    <submittedName>
        <fullName evidence="3">Methyltransferase</fullName>
    </submittedName>
</protein>
<organism evidence="3 4">
    <name type="scientific">Tenggerimyces flavus</name>
    <dbReference type="NCBI Taxonomy" id="1708749"/>
    <lineage>
        <taxon>Bacteria</taxon>
        <taxon>Bacillati</taxon>
        <taxon>Actinomycetota</taxon>
        <taxon>Actinomycetes</taxon>
        <taxon>Propionibacteriales</taxon>
        <taxon>Nocardioidaceae</taxon>
        <taxon>Tenggerimyces</taxon>
    </lineage>
</organism>
<dbReference type="PROSITE" id="PS00092">
    <property type="entry name" value="N6_MTASE"/>
    <property type="match status" value="1"/>
</dbReference>
<dbReference type="EMBL" id="JBHRZH010000036">
    <property type="protein sequence ID" value="MFC3765112.1"/>
    <property type="molecule type" value="Genomic_DNA"/>
</dbReference>
<comment type="caution">
    <text evidence="3">The sequence shown here is derived from an EMBL/GenBank/DDBJ whole genome shotgun (WGS) entry which is preliminary data.</text>
</comment>
<dbReference type="Gene3D" id="3.40.50.150">
    <property type="entry name" value="Vaccinia Virus protein VP39"/>
    <property type="match status" value="1"/>
</dbReference>
<dbReference type="GO" id="GO:0008168">
    <property type="term" value="F:methyltransferase activity"/>
    <property type="evidence" value="ECO:0007669"/>
    <property type="project" value="UniProtKB-KW"/>
</dbReference>
<accession>A0ABV7YJF5</accession>
<reference evidence="4" key="1">
    <citation type="journal article" date="2019" name="Int. J. Syst. Evol. Microbiol.">
        <title>The Global Catalogue of Microorganisms (GCM) 10K type strain sequencing project: providing services to taxonomists for standard genome sequencing and annotation.</title>
        <authorList>
            <consortium name="The Broad Institute Genomics Platform"/>
            <consortium name="The Broad Institute Genome Sequencing Center for Infectious Disease"/>
            <person name="Wu L."/>
            <person name="Ma J."/>
        </authorList>
    </citation>
    <scope>NUCLEOTIDE SEQUENCE [LARGE SCALE GENOMIC DNA]</scope>
    <source>
        <strain evidence="4">CGMCC 4.7241</strain>
    </source>
</reference>
<keyword evidence="3" id="KW-0808">Transferase</keyword>
<feature type="domain" description="Ribosomal RNA large subunit methyltransferase K/L-like methyltransferase" evidence="2">
    <location>
        <begin position="195"/>
        <end position="364"/>
    </location>
</feature>
<keyword evidence="3" id="KW-0489">Methyltransferase</keyword>
<feature type="region of interest" description="Disordered" evidence="1">
    <location>
        <begin position="1"/>
        <end position="27"/>
    </location>
</feature>
<evidence type="ECO:0000256" key="1">
    <source>
        <dbReference type="SAM" id="MobiDB-lite"/>
    </source>
</evidence>
<sequence>MRRRSGKGKAAPPVRRAETRVGERSVRAATPTRRIELTFLPGLKQTVEAEVREHLPTLRDVKVVPGRDDAVWIEYPDAWGRLLGLRTVVAPFAVLTFPVPRPRSLTSPDHLGTIARTVGIVGKLNQATPPTSFRIDAAGHDSPTFQRIAELVATETGLEYDETDGDVVLRFRPSAVIKEGWDVLVRLSTRPLSQRTWRVRDLPGAVNATIAAAIVRATKPQPGDRVANLMCGSGTLLIERLQVAPAKFALGVDNDPAAVADCTANLRAAGLRDRVQLVEEDLAGDGWAQYGPFDLLLADPPWGGLVGDHATNDELYPLLLDRAADVAAPNARFAVLTHEIKLLERCLQDTKSWRQESSLSVYQKGPQPRIFLLRKVN</sequence>
<dbReference type="InterPro" id="IPR029063">
    <property type="entry name" value="SAM-dependent_MTases_sf"/>
</dbReference>
<dbReference type="CDD" id="cd02440">
    <property type="entry name" value="AdoMet_MTases"/>
    <property type="match status" value="1"/>
</dbReference>
<keyword evidence="4" id="KW-1185">Reference proteome</keyword>
<dbReference type="PANTHER" id="PTHR14911">
    <property type="entry name" value="THUMP DOMAIN-CONTAINING"/>
    <property type="match status" value="1"/>
</dbReference>
<evidence type="ECO:0000313" key="4">
    <source>
        <dbReference type="Proteomes" id="UP001595699"/>
    </source>
</evidence>
<gene>
    <name evidence="3" type="ORF">ACFOUW_30045</name>
</gene>
<dbReference type="InterPro" id="IPR000241">
    <property type="entry name" value="RlmKL-like_Mtase"/>
</dbReference>
<dbReference type="RefSeq" id="WP_205119172.1">
    <property type="nucleotide sequence ID" value="NZ_JAFBCM010000001.1"/>
</dbReference>
<dbReference type="PANTHER" id="PTHR14911:SF13">
    <property type="entry name" value="TRNA (GUANINE(6)-N2)-METHYLTRANSFERASE THUMP3"/>
    <property type="match status" value="1"/>
</dbReference>
<dbReference type="Proteomes" id="UP001595699">
    <property type="component" value="Unassembled WGS sequence"/>
</dbReference>
<dbReference type="GO" id="GO:0032259">
    <property type="term" value="P:methylation"/>
    <property type="evidence" value="ECO:0007669"/>
    <property type="project" value="UniProtKB-KW"/>
</dbReference>
<dbReference type="Pfam" id="PF01170">
    <property type="entry name" value="UPF0020"/>
    <property type="match status" value="1"/>
</dbReference>
<name>A0ABV7YJF5_9ACTN</name>
<evidence type="ECO:0000313" key="3">
    <source>
        <dbReference type="EMBL" id="MFC3765112.1"/>
    </source>
</evidence>
<dbReference type="InterPro" id="IPR002052">
    <property type="entry name" value="DNA_methylase_N6_adenine_CS"/>
</dbReference>
<proteinExistence type="predicted"/>